<organism evidence="1 2">
    <name type="scientific">Rubrobacter tropicus</name>
    <dbReference type="NCBI Taxonomy" id="2653851"/>
    <lineage>
        <taxon>Bacteria</taxon>
        <taxon>Bacillati</taxon>
        <taxon>Actinomycetota</taxon>
        <taxon>Rubrobacteria</taxon>
        <taxon>Rubrobacterales</taxon>
        <taxon>Rubrobacteraceae</taxon>
        <taxon>Rubrobacter</taxon>
    </lineage>
</organism>
<reference evidence="1 2" key="1">
    <citation type="submission" date="2019-10" db="EMBL/GenBank/DDBJ databases">
        <title>Rubrobacter sp nov SCSIO 52090 isolated from a deep-sea sediment in the South China Sea.</title>
        <authorList>
            <person name="Chen R.W."/>
        </authorList>
    </citation>
    <scope>NUCLEOTIDE SEQUENCE [LARGE SCALE GENOMIC DNA]</scope>
    <source>
        <strain evidence="1 2">SCSIO 52909</strain>
    </source>
</reference>
<evidence type="ECO:0000313" key="2">
    <source>
        <dbReference type="Proteomes" id="UP000501452"/>
    </source>
</evidence>
<dbReference type="Proteomes" id="UP000501452">
    <property type="component" value="Chromosome"/>
</dbReference>
<accession>A0A6G8Q8I1</accession>
<dbReference type="AlphaFoldDB" id="A0A6G8Q8I1"/>
<protein>
    <submittedName>
        <fullName evidence="1">Uncharacterized protein</fullName>
    </submittedName>
</protein>
<dbReference type="RefSeq" id="WP_166175485.1">
    <property type="nucleotide sequence ID" value="NZ_CP045119.1"/>
</dbReference>
<name>A0A6G8Q8I1_9ACTN</name>
<sequence length="216" mass="23675">MGAVVGSLLTIAGQAALRVLREWGDVRIKVHAWEVTYPEGVNSGGTRTVNTAVPGYSPYDKNPEHYQSVTASYSISLELFNEKDLDTALQGIGVTFYKGNEVAAEGDLLDKDAPRRGLSLGDRMRREVRSHEDYSRPRRAEEFLEAPTTTVDLPSRRTVRLTLSGEIDGAAGLEVMRSSRVTLNASFPNGSRFSKEIAVLVGTSDITGDEWQLTVE</sequence>
<gene>
    <name evidence="1" type="ORF">GBA63_09135</name>
</gene>
<dbReference type="KEGG" id="rub:GBA63_09135"/>
<dbReference type="EMBL" id="CP045119">
    <property type="protein sequence ID" value="QIN82795.1"/>
    <property type="molecule type" value="Genomic_DNA"/>
</dbReference>
<proteinExistence type="predicted"/>
<keyword evidence="2" id="KW-1185">Reference proteome</keyword>
<evidence type="ECO:0000313" key="1">
    <source>
        <dbReference type="EMBL" id="QIN82795.1"/>
    </source>
</evidence>